<accession>A0A2T9YAU4</accession>
<evidence type="ECO:0000256" key="8">
    <source>
        <dbReference type="ARBA" id="ARBA00023136"/>
    </source>
</evidence>
<dbReference type="InterPro" id="IPR004835">
    <property type="entry name" value="Chitin_synth"/>
</dbReference>
<evidence type="ECO:0000256" key="10">
    <source>
        <dbReference type="ARBA" id="ARBA00024009"/>
    </source>
</evidence>
<dbReference type="GO" id="GO:0004100">
    <property type="term" value="F:chitin synthase activity"/>
    <property type="evidence" value="ECO:0007669"/>
    <property type="project" value="UniProtKB-UniRule"/>
</dbReference>
<comment type="caution">
    <text evidence="13">The sequence shown here is derived from an EMBL/GenBank/DDBJ whole genome shotgun (WGS) entry which is preliminary data.</text>
</comment>
<keyword evidence="9 11" id="KW-0961">Cell wall biogenesis/degradation</keyword>
<dbReference type="Pfam" id="PF08407">
    <property type="entry name" value="Chitin_synth_1N"/>
    <property type="match status" value="1"/>
</dbReference>
<keyword evidence="5 11" id="KW-0808">Transferase</keyword>
<gene>
    <name evidence="13" type="ORF">BB559_005093</name>
</gene>
<feature type="transmembrane region" description="Helical" evidence="11">
    <location>
        <begin position="724"/>
        <end position="744"/>
    </location>
</feature>
<dbReference type="InterPro" id="IPR029044">
    <property type="entry name" value="Nucleotide-diphossugar_trans"/>
</dbReference>
<proteinExistence type="inferred from homology"/>
<evidence type="ECO:0000256" key="9">
    <source>
        <dbReference type="ARBA" id="ARBA00023316"/>
    </source>
</evidence>
<keyword evidence="4 11" id="KW-0328">Glycosyltransferase</keyword>
<evidence type="ECO:0000256" key="1">
    <source>
        <dbReference type="ARBA" id="ARBA00004651"/>
    </source>
</evidence>
<evidence type="ECO:0000256" key="11">
    <source>
        <dbReference type="RuleBase" id="RU366040"/>
    </source>
</evidence>
<feature type="transmembrane region" description="Helical" evidence="11">
    <location>
        <begin position="625"/>
        <end position="642"/>
    </location>
</feature>
<evidence type="ECO:0000313" key="14">
    <source>
        <dbReference type="Proteomes" id="UP000245699"/>
    </source>
</evidence>
<comment type="function">
    <text evidence="10 11">Polymerizes chitin, a structural polymer of the cell wall and septum, by transferring the sugar moiety of UDP-GlcNAc to the non-reducing end of the growing chitin polymer.</text>
</comment>
<dbReference type="CDD" id="cd04190">
    <property type="entry name" value="Chitin_synth_C"/>
    <property type="match status" value="1"/>
</dbReference>
<dbReference type="PANTHER" id="PTHR22914">
    <property type="entry name" value="CHITIN SYNTHASE"/>
    <property type="match status" value="1"/>
</dbReference>
<evidence type="ECO:0000256" key="2">
    <source>
        <dbReference type="ARBA" id="ARBA00012543"/>
    </source>
</evidence>
<comment type="catalytic activity">
    <reaction evidence="11">
        <text>[(1-&gt;4)-N-acetyl-beta-D-glucosaminyl](n) + UDP-N-acetyl-alpha-D-glucosamine = [(1-&gt;4)-N-acetyl-beta-D-glucosaminyl](n+1) + UDP + H(+)</text>
        <dbReference type="Rhea" id="RHEA:16637"/>
        <dbReference type="Rhea" id="RHEA-COMP:9593"/>
        <dbReference type="Rhea" id="RHEA-COMP:9595"/>
        <dbReference type="ChEBI" id="CHEBI:15378"/>
        <dbReference type="ChEBI" id="CHEBI:17029"/>
        <dbReference type="ChEBI" id="CHEBI:57705"/>
        <dbReference type="ChEBI" id="CHEBI:58223"/>
        <dbReference type="EC" id="2.4.1.16"/>
    </reaction>
</comment>
<feature type="transmembrane region" description="Helical" evidence="11">
    <location>
        <begin position="545"/>
        <end position="574"/>
    </location>
</feature>
<dbReference type="GO" id="GO:0006031">
    <property type="term" value="P:chitin biosynthetic process"/>
    <property type="evidence" value="ECO:0007669"/>
    <property type="project" value="UniProtKB-UniRule"/>
</dbReference>
<organism evidence="13 14">
    <name type="scientific">Furculomyces boomerangus</name>
    <dbReference type="NCBI Taxonomy" id="61424"/>
    <lineage>
        <taxon>Eukaryota</taxon>
        <taxon>Fungi</taxon>
        <taxon>Fungi incertae sedis</taxon>
        <taxon>Zoopagomycota</taxon>
        <taxon>Kickxellomycotina</taxon>
        <taxon>Harpellomycetes</taxon>
        <taxon>Harpellales</taxon>
        <taxon>Harpellaceae</taxon>
        <taxon>Furculomyces</taxon>
    </lineage>
</organism>
<dbReference type="OrthoDB" id="26569at2759"/>
<keyword evidence="14" id="KW-1185">Reference proteome</keyword>
<protein>
    <recommendedName>
        <fullName evidence="2 11">Chitin synthase</fullName>
        <ecNumber evidence="2 11">2.4.1.16</ecNumber>
    </recommendedName>
</protein>
<evidence type="ECO:0000313" key="13">
    <source>
        <dbReference type="EMBL" id="PVU89450.1"/>
    </source>
</evidence>
<evidence type="ECO:0000256" key="3">
    <source>
        <dbReference type="ARBA" id="ARBA00022475"/>
    </source>
</evidence>
<dbReference type="InterPro" id="IPR013616">
    <property type="entry name" value="Chitin_synth_N"/>
</dbReference>
<dbReference type="EMBL" id="MBFT01000542">
    <property type="protein sequence ID" value="PVU89450.1"/>
    <property type="molecule type" value="Genomic_DNA"/>
</dbReference>
<dbReference type="GO" id="GO:0005886">
    <property type="term" value="C:plasma membrane"/>
    <property type="evidence" value="ECO:0007669"/>
    <property type="project" value="UniProtKB-SubCell"/>
</dbReference>
<dbReference type="AlphaFoldDB" id="A0A2T9YAU4"/>
<evidence type="ECO:0000256" key="4">
    <source>
        <dbReference type="ARBA" id="ARBA00022676"/>
    </source>
</evidence>
<dbReference type="Proteomes" id="UP000245699">
    <property type="component" value="Unassembled WGS sequence"/>
</dbReference>
<dbReference type="EC" id="2.4.1.16" evidence="2 11"/>
<dbReference type="STRING" id="61424.A0A2T9YAU4"/>
<feature type="transmembrane region" description="Helical" evidence="11">
    <location>
        <begin position="522"/>
        <end position="539"/>
    </location>
</feature>
<comment type="similarity">
    <text evidence="11">Belongs to the chitin synthase family.</text>
</comment>
<sequence>MDLYHHLNTLPINPYNINQTNPVSNTTDSSKNGYYYNRNNMNIQNQNNHHSVFIRNPSKYIIEYEIPASLLKIVKYRENKEFTCMRYTACTGDPDEFLSRGYTLRQQLRDRNTEIFIAITMYNENSTMFCRTYYSIIKNISYLSQRTKSKVWGREAWKKIVICIISDGREKIDTNVLNVLGCMGVYQNDVMKRVTNEENVVCHIFEYTSQAYVNENGKLCGYKEGIFPVQIIFCLKENNCKKINSHRWFFNAFCPLIQPKICILIDVGTAPTDSSIYHLWKTFDKDPNVAGACGEICVELNKGRKLLNVLVAAQNFEYKMSSILDKPLESILGYISCLPGAFSAYKYEALLNTDINEGPLASYFRGEEIHTTENKGNIFLANMYLAEDRVLCFELVAKKGHNYVLRYVKSAKAYTDAPESLSELVSQRRRWLNGSFFAMIYAIMHWYKLASTSHNIIRIILLLVDIVYQTTTMILSWFSLSSFYLAFHFVSIKLSVAKNTPRSRRIDPFFSYGLYITESVRVLYLLALISVFVLALGNRPQSSKYIYWFAVAVFATFFIVTFYYYTFTFVKVLLEIDITKGVLKLFQNHLVRDNLISFGATLGVYLVSSLLYFEFFHVITCLVQYFIWMPSSINILTVYAFCNIHDISWGTKENEEKNGLCNGLREGFSNELEVLGMRRGSNNAERNFIKFRENLKRIKSGDTNEVKFQTKKDDQNRLLRTNIVLAWVFSNFIVAISLSSVWYIKYLEYLDLEMGFNPYLTFLFWSICGLTTMKFFFSILYVLNHYILGL</sequence>
<reference evidence="13 14" key="1">
    <citation type="journal article" date="2018" name="MBio">
        <title>Comparative Genomics Reveals the Core Gene Toolbox for the Fungus-Insect Symbiosis.</title>
        <authorList>
            <person name="Wang Y."/>
            <person name="Stata M."/>
            <person name="Wang W."/>
            <person name="Stajich J.E."/>
            <person name="White M.M."/>
            <person name="Moncalvo J.M."/>
        </authorList>
    </citation>
    <scope>NUCLEOTIDE SEQUENCE [LARGE SCALE GENOMIC DNA]</scope>
    <source>
        <strain evidence="13 14">AUS-77-4</strain>
    </source>
</reference>
<name>A0A2T9YAU4_9FUNG</name>
<evidence type="ECO:0000256" key="7">
    <source>
        <dbReference type="ARBA" id="ARBA00022989"/>
    </source>
</evidence>
<dbReference type="GO" id="GO:0030428">
    <property type="term" value="C:cell septum"/>
    <property type="evidence" value="ECO:0007669"/>
    <property type="project" value="TreeGrafter"/>
</dbReference>
<keyword evidence="3 11" id="KW-1003">Cell membrane</keyword>
<comment type="subcellular location">
    <subcellularLocation>
        <location evidence="1 11">Cell membrane</location>
        <topology evidence="1 11">Multi-pass membrane protein</topology>
    </subcellularLocation>
</comment>
<evidence type="ECO:0000259" key="12">
    <source>
        <dbReference type="Pfam" id="PF08407"/>
    </source>
</evidence>
<feature type="transmembrane region" description="Helical" evidence="11">
    <location>
        <begin position="595"/>
        <end position="613"/>
    </location>
</feature>
<keyword evidence="8 11" id="KW-0472">Membrane</keyword>
<keyword evidence="7 11" id="KW-1133">Transmembrane helix</keyword>
<dbReference type="PANTHER" id="PTHR22914:SF9">
    <property type="entry name" value="CHITIN SYNTHASE 1"/>
    <property type="match status" value="1"/>
</dbReference>
<dbReference type="GO" id="GO:0071555">
    <property type="term" value="P:cell wall organization"/>
    <property type="evidence" value="ECO:0007669"/>
    <property type="project" value="UniProtKB-KW"/>
</dbReference>
<evidence type="ECO:0000256" key="6">
    <source>
        <dbReference type="ARBA" id="ARBA00022692"/>
    </source>
</evidence>
<feature type="transmembrane region" description="Helical" evidence="11">
    <location>
        <begin position="764"/>
        <end position="783"/>
    </location>
</feature>
<dbReference type="Pfam" id="PF01644">
    <property type="entry name" value="Chitin_synth_1"/>
    <property type="match status" value="1"/>
</dbReference>
<feature type="domain" description="Chitin synthase N-terminal" evidence="12">
    <location>
        <begin position="59"/>
        <end position="114"/>
    </location>
</feature>
<evidence type="ECO:0000256" key="5">
    <source>
        <dbReference type="ARBA" id="ARBA00022679"/>
    </source>
</evidence>
<keyword evidence="6 11" id="KW-0812">Transmembrane</keyword>
<dbReference type="SUPFAM" id="SSF53448">
    <property type="entry name" value="Nucleotide-diphospho-sugar transferases"/>
    <property type="match status" value="1"/>
</dbReference>